<dbReference type="InterPro" id="IPR025349">
    <property type="entry name" value="DUF4253"/>
</dbReference>
<reference evidence="2" key="1">
    <citation type="journal article" date="2014" name="Int. J. Syst. Evol. Microbiol.">
        <title>Complete genome sequence of Corynebacterium casei LMG S-19264T (=DSM 44701T), isolated from a smear-ripened cheese.</title>
        <authorList>
            <consortium name="US DOE Joint Genome Institute (JGI-PGF)"/>
            <person name="Walter F."/>
            <person name="Albersmeier A."/>
            <person name="Kalinowski J."/>
            <person name="Ruckert C."/>
        </authorList>
    </citation>
    <scope>NUCLEOTIDE SEQUENCE</scope>
    <source>
        <strain evidence="2">JCM 4518</strain>
    </source>
</reference>
<evidence type="ECO:0000313" key="2">
    <source>
        <dbReference type="EMBL" id="GHA97842.1"/>
    </source>
</evidence>
<accession>A0A918WBP9</accession>
<keyword evidence="3" id="KW-1185">Reference proteome</keyword>
<organism evidence="2 3">
    <name type="scientific">Streptomyces termitum</name>
    <dbReference type="NCBI Taxonomy" id="67368"/>
    <lineage>
        <taxon>Bacteria</taxon>
        <taxon>Bacillati</taxon>
        <taxon>Actinomycetota</taxon>
        <taxon>Actinomycetes</taxon>
        <taxon>Kitasatosporales</taxon>
        <taxon>Streptomycetaceae</taxon>
        <taxon>Streptomyces</taxon>
    </lineage>
</organism>
<sequence length="270" mass="29980">MSSDSVVRFIEDRMASSGLTDPVGVTSVVLPGGARLSGFTVRPHQAEAVWRYWRALRPVTGWTPVVTTWTGHEKLGDLLRVEGAGSEAAPEPAGTGARVAATVRRIIEAVVAGTPEHDREEEREVTDPQRLVHHLRGPWGEVLPGDPLAFTRRWSGRLTLLLAETEGGYQLPLFVPGLLHNTNSAASPTAVDLSPRDHHAFLRHWYDRYGAEVFFINGTEVQLLVDRPPVDPLPAARLAVEHYAYADELMDVVELGDRQVRSDVWSFWWD</sequence>
<gene>
    <name evidence="2" type="ORF">GCM10010305_46580</name>
</gene>
<evidence type="ECO:0000259" key="1">
    <source>
        <dbReference type="Pfam" id="PF14062"/>
    </source>
</evidence>
<evidence type="ECO:0000313" key="3">
    <source>
        <dbReference type="Proteomes" id="UP000644020"/>
    </source>
</evidence>
<feature type="domain" description="DUF4253" evidence="1">
    <location>
        <begin position="192"/>
        <end position="270"/>
    </location>
</feature>
<dbReference type="RefSeq" id="WP_189980556.1">
    <property type="nucleotide sequence ID" value="NZ_BMUL01000013.1"/>
</dbReference>
<dbReference type="EMBL" id="BMUL01000013">
    <property type="protein sequence ID" value="GHA97842.1"/>
    <property type="molecule type" value="Genomic_DNA"/>
</dbReference>
<comment type="caution">
    <text evidence="2">The sequence shown here is derived from an EMBL/GenBank/DDBJ whole genome shotgun (WGS) entry which is preliminary data.</text>
</comment>
<proteinExistence type="predicted"/>
<dbReference type="Proteomes" id="UP000644020">
    <property type="component" value="Unassembled WGS sequence"/>
</dbReference>
<dbReference type="AlphaFoldDB" id="A0A918WBP9"/>
<dbReference type="Pfam" id="PF14062">
    <property type="entry name" value="DUF4253"/>
    <property type="match status" value="1"/>
</dbReference>
<protein>
    <recommendedName>
        <fullName evidence="1">DUF4253 domain-containing protein</fullName>
    </recommendedName>
</protein>
<reference evidence="2" key="2">
    <citation type="submission" date="2020-09" db="EMBL/GenBank/DDBJ databases">
        <authorList>
            <person name="Sun Q."/>
            <person name="Ohkuma M."/>
        </authorList>
    </citation>
    <scope>NUCLEOTIDE SEQUENCE</scope>
    <source>
        <strain evidence="2">JCM 4518</strain>
    </source>
</reference>
<name>A0A918WBP9_9ACTN</name>